<keyword evidence="3" id="KW-0808">Transferase</keyword>
<dbReference type="EC" id="2.3.1.-" evidence="3"/>
<dbReference type="GO" id="GO:0016746">
    <property type="term" value="F:acyltransferase activity"/>
    <property type="evidence" value="ECO:0007669"/>
    <property type="project" value="UniProtKB-KW"/>
</dbReference>
<proteinExistence type="predicted"/>
<evidence type="ECO:0000256" key="1">
    <source>
        <dbReference type="ARBA" id="ARBA00004924"/>
    </source>
</evidence>
<dbReference type="Proteomes" id="UP001238540">
    <property type="component" value="Unassembled WGS sequence"/>
</dbReference>
<comment type="pathway">
    <text evidence="1">Siderophore biosynthesis.</text>
</comment>
<dbReference type="PANTHER" id="PTHR31438">
    <property type="entry name" value="LYSINE N-ACYLTRANSFERASE C17G9.06C-RELATED"/>
    <property type="match status" value="1"/>
</dbReference>
<dbReference type="EMBL" id="JAUFQC010000001">
    <property type="protein sequence ID" value="MDN3609930.1"/>
    <property type="molecule type" value="Genomic_DNA"/>
</dbReference>
<name>A0ABT8BS57_9VIBR</name>
<comment type="caution">
    <text evidence="3">The sequence shown here is derived from an EMBL/GenBank/DDBJ whole genome shotgun (WGS) entry which is preliminary data.</text>
</comment>
<accession>A0ABT8BS57</accession>
<dbReference type="PANTHER" id="PTHR31438:SF1">
    <property type="entry name" value="LYSINE N-ACYLTRANSFERASE C17G9.06C-RELATED"/>
    <property type="match status" value="1"/>
</dbReference>
<dbReference type="InterPro" id="IPR016181">
    <property type="entry name" value="Acyl_CoA_acyltransferase"/>
</dbReference>
<evidence type="ECO:0000313" key="3">
    <source>
        <dbReference type="EMBL" id="MDN3609930.1"/>
    </source>
</evidence>
<protein>
    <submittedName>
        <fullName evidence="3">GNAT family N-acetyltransferase</fullName>
        <ecNumber evidence="3">2.3.1.-</ecNumber>
    </submittedName>
</protein>
<evidence type="ECO:0000259" key="2">
    <source>
        <dbReference type="SMART" id="SM01006"/>
    </source>
</evidence>
<sequence>MTGNSLIRNALLDGQSIQQQGDKCCINVGRGELILEKHTTGDWHLAHCQVSDQDLIPALVLALEHRLDIRCIYLGDSVYSPLLDFVYVSQQGQRFIWRETLMQLPELWLSQRRCALPHKQVLAPNGYHPMRPKPQKGPLYRRYIPELESTLSLVGLDVDQHARLFSKWQNSPRVAAFWEQTGSLDEHTAYLEEQVANDKNQLLMVCLNEQPFAYIEAYWTKEDRISPYYEAGDYDRGIHMLVGEQEHRGAHKVAAWLPSVCHFLYLSDPRTQKIVSEPRADNSKMIGYLHTYGFAQLKQFHFPHKRAALMCQLRDTFFSDCF</sequence>
<dbReference type="SUPFAM" id="SSF55729">
    <property type="entry name" value="Acyl-CoA N-acyltransferases (Nat)"/>
    <property type="match status" value="1"/>
</dbReference>
<dbReference type="Gene3D" id="3.40.630.30">
    <property type="match status" value="1"/>
</dbReference>
<keyword evidence="3" id="KW-0012">Acyltransferase</keyword>
<reference evidence="4" key="1">
    <citation type="journal article" date="2019" name="Int. J. Syst. Evol. Microbiol.">
        <title>The Global Catalogue of Microorganisms (GCM) 10K type strain sequencing project: providing services to taxonomists for standard genome sequencing and annotation.</title>
        <authorList>
            <consortium name="The Broad Institute Genomics Platform"/>
            <consortium name="The Broad Institute Genome Sequencing Center for Infectious Disease"/>
            <person name="Wu L."/>
            <person name="Ma J."/>
        </authorList>
    </citation>
    <scope>NUCLEOTIDE SEQUENCE [LARGE SCALE GENOMIC DNA]</scope>
    <source>
        <strain evidence="4">CECT 7398</strain>
    </source>
</reference>
<evidence type="ECO:0000313" key="4">
    <source>
        <dbReference type="Proteomes" id="UP001238540"/>
    </source>
</evidence>
<dbReference type="Pfam" id="PF13523">
    <property type="entry name" value="Acetyltransf_8"/>
    <property type="match status" value="1"/>
</dbReference>
<feature type="domain" description="Acyltransferase MbtK/IucB-like conserved" evidence="2">
    <location>
        <begin position="154"/>
        <end position="202"/>
    </location>
</feature>
<dbReference type="InterPro" id="IPR019432">
    <property type="entry name" value="Acyltransferase_MbtK/IucB-like"/>
</dbReference>
<dbReference type="RefSeq" id="WP_076587750.1">
    <property type="nucleotide sequence ID" value="NZ_JABEYA020000017.1"/>
</dbReference>
<dbReference type="SMART" id="SM01006">
    <property type="entry name" value="AlcB"/>
    <property type="match status" value="1"/>
</dbReference>
<gene>
    <name evidence="3" type="ORF">QWZ16_09485</name>
</gene>
<organism evidence="3 4">
    <name type="scientific">Vibrio ostreicida</name>
    <dbReference type="NCBI Taxonomy" id="526588"/>
    <lineage>
        <taxon>Bacteria</taxon>
        <taxon>Pseudomonadati</taxon>
        <taxon>Pseudomonadota</taxon>
        <taxon>Gammaproteobacteria</taxon>
        <taxon>Vibrionales</taxon>
        <taxon>Vibrionaceae</taxon>
        <taxon>Vibrio</taxon>
    </lineage>
</organism>
<keyword evidence="4" id="KW-1185">Reference proteome</keyword>